<name>A0ABX8D2X5_9CELL</name>
<dbReference type="Proteomes" id="UP000677804">
    <property type="component" value="Chromosome"/>
</dbReference>
<organism evidence="1 2">
    <name type="scientific">Cellulomonas wangleii</name>
    <dbReference type="NCBI Taxonomy" id="2816956"/>
    <lineage>
        <taxon>Bacteria</taxon>
        <taxon>Bacillati</taxon>
        <taxon>Actinomycetota</taxon>
        <taxon>Actinomycetes</taxon>
        <taxon>Micrococcales</taxon>
        <taxon>Cellulomonadaceae</taxon>
        <taxon>Cellulomonas</taxon>
    </lineage>
</organism>
<dbReference type="PANTHER" id="PTHR43301">
    <property type="entry name" value="ARABINAN ENDO-1,5-ALPHA-L-ARABINOSIDASE"/>
    <property type="match status" value="1"/>
</dbReference>
<dbReference type="RefSeq" id="WP_207339398.1">
    <property type="nucleotide sequence ID" value="NZ_CP074405.1"/>
</dbReference>
<sequence>MDEQYGYLLVHHVEDPDGYGEQIYFSLSQGDDPLRWRRANGGRPVLRSDLGTTGVRDPYLVAGDGEWFLLATDLRIYGGDDAGWDAWTRHGSRDLVVWRSTDLVHWSEPWLLEVAPPRAGMAWAPEATYDPSTGEFAVTFSSSLYPDDDPAHTTAAYSRVLVVRTRDFRTASPARVLIDRGTGVIDTTVVPASLSPDGRVHRFSKQDADAPDSLKAFHEVGSALDADDFEVLASRLLDHRFDHVEAPLVFRDHRTGTWYLWLDQYSVRPQGYVALRTDDLASGDWQEVPDGALVLPPNTKHGVVVPLTRAQHTALSAAYPA</sequence>
<dbReference type="PANTHER" id="PTHR43301:SF3">
    <property type="entry name" value="ARABINAN ENDO-1,5-ALPHA-L-ARABINOSIDASE A-RELATED"/>
    <property type="match status" value="1"/>
</dbReference>
<proteinExistence type="predicted"/>
<dbReference type="InterPro" id="IPR050727">
    <property type="entry name" value="GH43_arabinanases"/>
</dbReference>
<dbReference type="InterPro" id="IPR023296">
    <property type="entry name" value="Glyco_hydro_beta-prop_sf"/>
</dbReference>
<dbReference type="Gene3D" id="2.115.10.20">
    <property type="entry name" value="Glycosyl hydrolase domain, family 43"/>
    <property type="match status" value="1"/>
</dbReference>
<keyword evidence="1" id="KW-0378">Hydrolase</keyword>
<evidence type="ECO:0000313" key="1">
    <source>
        <dbReference type="EMBL" id="QVI61824.1"/>
    </source>
</evidence>
<dbReference type="CDD" id="cd08983">
    <property type="entry name" value="GH43_Bt3655-like"/>
    <property type="match status" value="1"/>
</dbReference>
<reference evidence="1 2" key="1">
    <citation type="submission" date="2021-05" db="EMBL/GenBank/DDBJ databases">
        <title>Novel species in genus Cellulomonas.</title>
        <authorList>
            <person name="Zhang G."/>
        </authorList>
    </citation>
    <scope>NUCLEOTIDE SEQUENCE [LARGE SCALE GENOMIC DNA]</scope>
    <source>
        <strain evidence="2">zg-ZUI222</strain>
    </source>
</reference>
<evidence type="ECO:0000313" key="2">
    <source>
        <dbReference type="Proteomes" id="UP000677804"/>
    </source>
</evidence>
<dbReference type="EMBL" id="CP074405">
    <property type="protein sequence ID" value="QVI61824.1"/>
    <property type="molecule type" value="Genomic_DNA"/>
</dbReference>
<protein>
    <submittedName>
        <fullName evidence="1">Glycoside hydrolase family 43 protein</fullName>
    </submittedName>
</protein>
<gene>
    <name evidence="1" type="ORF">KG103_15460</name>
</gene>
<keyword evidence="2" id="KW-1185">Reference proteome</keyword>
<dbReference type="SUPFAM" id="SSF75005">
    <property type="entry name" value="Arabinanase/levansucrase/invertase"/>
    <property type="match status" value="1"/>
</dbReference>
<accession>A0ABX8D2X5</accession>
<dbReference type="GO" id="GO:0016787">
    <property type="term" value="F:hydrolase activity"/>
    <property type="evidence" value="ECO:0007669"/>
    <property type="project" value="UniProtKB-KW"/>
</dbReference>